<evidence type="ECO:0000256" key="3">
    <source>
        <dbReference type="ARBA" id="ARBA00022840"/>
    </source>
</evidence>
<evidence type="ECO:0000256" key="5">
    <source>
        <dbReference type="HAMAP-Rule" id="MF_00978"/>
    </source>
</evidence>
<dbReference type="EMBL" id="CP017603">
    <property type="protein sequence ID" value="AOY75156.1"/>
    <property type="molecule type" value="Genomic_DNA"/>
</dbReference>
<dbReference type="GO" id="GO:0005524">
    <property type="term" value="F:ATP binding"/>
    <property type="evidence" value="ECO:0007669"/>
    <property type="project" value="UniProtKB-UniRule"/>
</dbReference>
<dbReference type="Pfam" id="PF02237">
    <property type="entry name" value="BPL_C"/>
    <property type="match status" value="1"/>
</dbReference>
<sequence length="326" mass="36704">MKEKILKELYVRQGEYISGEELSEKFQVSRTAIWKHMNKLKKEGYTIETTHKKGYRLIETSDKIIIDALKLQLRTKEIGQEILLFDSVDSTNNYSKKIAKDAIHGTVVIGEEQTGGRGRLGRNWSSPKGEGIWMSIILKPSIPPTEGMKMTQIAAASVCKAIREAAGVEGYIKWPNDIVVGGKKVCGILTEMAGELNKIDYLIVGIGINVNNQSFPEEFKDIATSLTIEKGKKIDRKTLIACILKEFETLYQHYIDRRTLDETLEIIRLYSAVLGKTVRIIKGEQELKGRVLEINDEGLLKVQLEDGKEELLVSGEVSIRSEKGYI</sequence>
<keyword evidence="5" id="KW-0678">Repressor</keyword>
<dbReference type="AlphaFoldDB" id="A0AAC9WI26"/>
<feature type="binding site" evidence="5">
    <location>
        <position position="113"/>
    </location>
    <ligand>
        <name>biotin</name>
        <dbReference type="ChEBI" id="CHEBI:57586"/>
    </ligand>
</feature>
<accession>A0AAC9WI26</accession>
<feature type="binding site" evidence="5">
    <location>
        <begin position="117"/>
        <end position="119"/>
    </location>
    <ligand>
        <name>biotin</name>
        <dbReference type="ChEBI" id="CHEBI:57586"/>
    </ligand>
</feature>
<dbReference type="GO" id="GO:0006355">
    <property type="term" value="P:regulation of DNA-templated transcription"/>
    <property type="evidence" value="ECO:0007669"/>
    <property type="project" value="UniProtKB-UniRule"/>
</dbReference>
<dbReference type="Pfam" id="PF03099">
    <property type="entry name" value="BPL_LplA_LipB"/>
    <property type="match status" value="1"/>
</dbReference>
<comment type="catalytic activity">
    <reaction evidence="5">
        <text>biotin + L-lysyl-[protein] + ATP = N(6)-biotinyl-L-lysyl-[protein] + AMP + diphosphate + H(+)</text>
        <dbReference type="Rhea" id="RHEA:11756"/>
        <dbReference type="Rhea" id="RHEA-COMP:9752"/>
        <dbReference type="Rhea" id="RHEA-COMP:10505"/>
        <dbReference type="ChEBI" id="CHEBI:15378"/>
        <dbReference type="ChEBI" id="CHEBI:29969"/>
        <dbReference type="ChEBI" id="CHEBI:30616"/>
        <dbReference type="ChEBI" id="CHEBI:33019"/>
        <dbReference type="ChEBI" id="CHEBI:57586"/>
        <dbReference type="ChEBI" id="CHEBI:83144"/>
        <dbReference type="ChEBI" id="CHEBI:456215"/>
        <dbReference type="EC" id="6.3.4.15"/>
    </reaction>
</comment>
<dbReference type="PANTHER" id="PTHR12835:SF5">
    <property type="entry name" value="BIOTIN--PROTEIN LIGASE"/>
    <property type="match status" value="1"/>
</dbReference>
<protein>
    <recommendedName>
        <fullName evidence="5">Bifunctional ligase/repressor BirA</fullName>
    </recommendedName>
    <alternativeName>
        <fullName evidence="5">Biotin--[acetyl-CoA-carboxylase] ligase</fullName>
        <ecNumber evidence="5">6.3.4.15</ecNumber>
    </alternativeName>
    <alternativeName>
        <fullName evidence="5">Biotin--protein ligase</fullName>
    </alternativeName>
    <alternativeName>
        <fullName evidence="5">Biotin-[acetyl-CoA carboxylase] synthetase</fullName>
    </alternativeName>
</protein>
<reference evidence="8 10" key="2">
    <citation type="submission" date="2017-03" db="EMBL/GenBank/DDBJ databases">
        <title>Complete sequence of Clostridium formicaceticum DSM 92.</title>
        <authorList>
            <person name="Poehlein A."/>
            <person name="Karl M."/>
            <person name="Bengelsdorf F.R."/>
            <person name="Duerre P."/>
            <person name="Daniel R."/>
        </authorList>
    </citation>
    <scope>NUCLEOTIDE SEQUENCE [LARGE SCALE GENOMIC DNA]</scope>
    <source>
        <strain evidence="8 10">DSM 92</strain>
    </source>
</reference>
<dbReference type="CDD" id="cd16442">
    <property type="entry name" value="BPL"/>
    <property type="match status" value="1"/>
</dbReference>
<keyword evidence="5" id="KW-0805">Transcription regulation</keyword>
<dbReference type="GO" id="GO:0004077">
    <property type="term" value="F:biotin--[biotin carboxyl-carrier protein] ligase activity"/>
    <property type="evidence" value="ECO:0007669"/>
    <property type="project" value="UniProtKB-UniRule"/>
</dbReference>
<proteinExistence type="inferred from homology"/>
<organism evidence="8 10">
    <name type="scientific">Clostridium formicaceticum</name>
    <dbReference type="NCBI Taxonomy" id="1497"/>
    <lineage>
        <taxon>Bacteria</taxon>
        <taxon>Bacillati</taxon>
        <taxon>Bacillota</taxon>
        <taxon>Clostridia</taxon>
        <taxon>Eubacteriales</taxon>
        <taxon>Clostridiaceae</taxon>
        <taxon>Clostridium</taxon>
    </lineage>
</organism>
<dbReference type="InterPro" id="IPR036388">
    <property type="entry name" value="WH-like_DNA-bd_sf"/>
</dbReference>
<dbReference type="Gene3D" id="3.30.930.10">
    <property type="entry name" value="Bira Bifunctional Protein, Domain 2"/>
    <property type="match status" value="1"/>
</dbReference>
<keyword evidence="9" id="KW-1185">Reference proteome</keyword>
<dbReference type="GO" id="GO:0003677">
    <property type="term" value="F:DNA binding"/>
    <property type="evidence" value="ECO:0007669"/>
    <property type="project" value="UniProtKB-UniRule"/>
</dbReference>
<dbReference type="SUPFAM" id="SSF50037">
    <property type="entry name" value="C-terminal domain of transcriptional repressors"/>
    <property type="match status" value="1"/>
</dbReference>
<keyword evidence="3 5" id="KW-0067">ATP-binding</keyword>
<evidence type="ECO:0000313" key="9">
    <source>
        <dbReference type="Proteomes" id="UP000177894"/>
    </source>
</evidence>
<dbReference type="Pfam" id="PF08279">
    <property type="entry name" value="HTH_11"/>
    <property type="match status" value="1"/>
</dbReference>
<dbReference type="Gene3D" id="1.10.10.10">
    <property type="entry name" value="Winged helix-like DNA-binding domain superfamily/Winged helix DNA-binding domain"/>
    <property type="match status" value="1"/>
</dbReference>
<feature type="domain" description="BPL/LPL catalytic" evidence="6">
    <location>
        <begin position="67"/>
        <end position="255"/>
    </location>
</feature>
<comment type="similarity">
    <text evidence="5">Belongs to the biotin--protein ligase family.</text>
</comment>
<evidence type="ECO:0000259" key="6">
    <source>
        <dbReference type="PROSITE" id="PS51733"/>
    </source>
</evidence>
<feature type="binding site" evidence="5">
    <location>
        <begin position="90"/>
        <end position="92"/>
    </location>
    <ligand>
        <name>biotin</name>
        <dbReference type="ChEBI" id="CHEBI:57586"/>
    </ligand>
</feature>
<dbReference type="InterPro" id="IPR008988">
    <property type="entry name" value="Transcriptional_repressor_C"/>
</dbReference>
<evidence type="ECO:0000256" key="4">
    <source>
        <dbReference type="ARBA" id="ARBA00023267"/>
    </source>
</evidence>
<dbReference type="InterPro" id="IPR045864">
    <property type="entry name" value="aa-tRNA-synth_II/BPL/LPL"/>
</dbReference>
<dbReference type="InterPro" id="IPR030855">
    <property type="entry name" value="Bifunct_BirA"/>
</dbReference>
<comment type="function">
    <text evidence="5">Acts both as a biotin--[acetyl-CoA-carboxylase] ligase and a repressor.</text>
</comment>
<dbReference type="InterPro" id="IPR004408">
    <property type="entry name" value="Biotin_CoA_COase_ligase"/>
</dbReference>
<evidence type="ECO:0000256" key="2">
    <source>
        <dbReference type="ARBA" id="ARBA00022741"/>
    </source>
</evidence>
<keyword evidence="1 5" id="KW-0436">Ligase</keyword>
<dbReference type="EC" id="6.3.4.15" evidence="5"/>
<dbReference type="Proteomes" id="UP000192478">
    <property type="component" value="Chromosome"/>
</dbReference>
<dbReference type="SUPFAM" id="SSF55681">
    <property type="entry name" value="Class II aaRS and biotin synthetases"/>
    <property type="match status" value="1"/>
</dbReference>
<dbReference type="NCBIfam" id="TIGR00121">
    <property type="entry name" value="birA_ligase"/>
    <property type="match status" value="1"/>
</dbReference>
<keyword evidence="2 5" id="KW-0547">Nucleotide-binding</keyword>
<dbReference type="PROSITE" id="PS51733">
    <property type="entry name" value="BPL_LPL_CATALYTIC"/>
    <property type="match status" value="1"/>
</dbReference>
<keyword evidence="5" id="KW-0804">Transcription</keyword>
<dbReference type="HAMAP" id="MF_00978">
    <property type="entry name" value="Bifunct_BirA"/>
    <property type="match status" value="1"/>
</dbReference>
<gene>
    <name evidence="5 8" type="primary">birA</name>
    <name evidence="7" type="ORF">BJL90_04105</name>
    <name evidence="8" type="ORF">CLFO_40620</name>
</gene>
<dbReference type="KEGG" id="cfm:BJL90_04105"/>
<keyword evidence="5" id="KW-0238">DNA-binding</keyword>
<feature type="DNA-binding region" description="H-T-H motif" evidence="5">
    <location>
        <begin position="19"/>
        <end position="38"/>
    </location>
</feature>
<dbReference type="GO" id="GO:0016740">
    <property type="term" value="F:transferase activity"/>
    <property type="evidence" value="ECO:0007669"/>
    <property type="project" value="UniProtKB-ARBA"/>
</dbReference>
<evidence type="ECO:0000313" key="7">
    <source>
        <dbReference type="EMBL" id="AOY75156.1"/>
    </source>
</evidence>
<evidence type="ECO:0000313" key="8">
    <source>
        <dbReference type="EMBL" id="ARE89581.1"/>
    </source>
</evidence>
<dbReference type="InterPro" id="IPR013196">
    <property type="entry name" value="HTH_11"/>
</dbReference>
<dbReference type="InterPro" id="IPR036390">
    <property type="entry name" value="WH_DNA-bd_sf"/>
</dbReference>
<dbReference type="Gene3D" id="2.30.30.100">
    <property type="match status" value="1"/>
</dbReference>
<dbReference type="EMBL" id="CP020559">
    <property type="protein sequence ID" value="ARE89581.1"/>
    <property type="molecule type" value="Genomic_DNA"/>
</dbReference>
<evidence type="ECO:0000256" key="1">
    <source>
        <dbReference type="ARBA" id="ARBA00022598"/>
    </source>
</evidence>
<dbReference type="GO" id="GO:0009249">
    <property type="term" value="P:protein lipoylation"/>
    <property type="evidence" value="ECO:0007669"/>
    <property type="project" value="UniProtKB-ARBA"/>
</dbReference>
<feature type="binding site" evidence="5">
    <location>
        <position position="184"/>
    </location>
    <ligand>
        <name>biotin</name>
        <dbReference type="ChEBI" id="CHEBI:57586"/>
    </ligand>
</feature>
<dbReference type="Proteomes" id="UP000177894">
    <property type="component" value="Chromosome"/>
</dbReference>
<dbReference type="InterPro" id="IPR004143">
    <property type="entry name" value="BPL_LPL_catalytic"/>
</dbReference>
<dbReference type="RefSeq" id="WP_070964433.1">
    <property type="nucleotide sequence ID" value="NZ_CP017603.1"/>
</dbReference>
<dbReference type="InterPro" id="IPR003142">
    <property type="entry name" value="BPL_C"/>
</dbReference>
<dbReference type="PANTHER" id="PTHR12835">
    <property type="entry name" value="BIOTIN PROTEIN LIGASE"/>
    <property type="match status" value="1"/>
</dbReference>
<evidence type="ECO:0000313" key="10">
    <source>
        <dbReference type="Proteomes" id="UP000192478"/>
    </source>
</evidence>
<keyword evidence="4 5" id="KW-0092">Biotin</keyword>
<name>A0AAC9WI26_9CLOT</name>
<dbReference type="SUPFAM" id="SSF46785">
    <property type="entry name" value="Winged helix' DNA-binding domain"/>
    <property type="match status" value="1"/>
</dbReference>
<dbReference type="GO" id="GO:0005737">
    <property type="term" value="C:cytoplasm"/>
    <property type="evidence" value="ECO:0007669"/>
    <property type="project" value="TreeGrafter"/>
</dbReference>
<reference evidence="7 9" key="1">
    <citation type="submission" date="2016-10" db="EMBL/GenBank/DDBJ databases">
        <title>Complete Genome Sequence of Acetogen Clostridium formicoaceticum ATCC 27076.</title>
        <authorList>
            <person name="Bao T."/>
            <person name="Cheng C."/>
            <person name="Zhao J."/>
            <person name="Yang S.-T."/>
            <person name="Wang J."/>
            <person name="Wang M."/>
        </authorList>
    </citation>
    <scope>NUCLEOTIDE SEQUENCE [LARGE SCALE GENOMIC DNA]</scope>
    <source>
        <strain evidence="7 9">ATCC 27076</strain>
    </source>
</reference>